<gene>
    <name evidence="1" type="ORF">Tfer_2351</name>
</gene>
<name>A0A0L6W0E0_9FIRM</name>
<dbReference type="Proteomes" id="UP000037175">
    <property type="component" value="Unassembled WGS sequence"/>
</dbReference>
<dbReference type="RefSeq" id="WP_052218486.1">
    <property type="nucleotide sequence ID" value="NZ_LGTE01000018.1"/>
</dbReference>
<evidence type="ECO:0000313" key="1">
    <source>
        <dbReference type="EMBL" id="KNZ68990.1"/>
    </source>
</evidence>
<sequence>MHEVSEEVLKAVKEAAPEGRITCARAHELAEQLKVPLIVIGQAADRLNIKIKNCQLGCF</sequence>
<keyword evidence="2" id="KW-1185">Reference proteome</keyword>
<protein>
    <submittedName>
        <fullName evidence="1">Uncharacterized protein</fullName>
    </submittedName>
</protein>
<evidence type="ECO:0000313" key="2">
    <source>
        <dbReference type="Proteomes" id="UP000037175"/>
    </source>
</evidence>
<dbReference type="EMBL" id="LGTE01000018">
    <property type="protein sequence ID" value="KNZ68990.1"/>
    <property type="molecule type" value="Genomic_DNA"/>
</dbReference>
<comment type="caution">
    <text evidence="1">The sequence shown here is derived from an EMBL/GenBank/DDBJ whole genome shotgun (WGS) entry which is preliminary data.</text>
</comment>
<organism evidence="1 2">
    <name type="scientific">Thermincola ferriacetica</name>
    <dbReference type="NCBI Taxonomy" id="281456"/>
    <lineage>
        <taxon>Bacteria</taxon>
        <taxon>Bacillati</taxon>
        <taxon>Bacillota</taxon>
        <taxon>Clostridia</taxon>
        <taxon>Eubacteriales</taxon>
        <taxon>Thermincolaceae</taxon>
        <taxon>Thermincola</taxon>
    </lineage>
</organism>
<proteinExistence type="predicted"/>
<dbReference type="AlphaFoldDB" id="A0A0L6W0E0"/>
<accession>A0A0L6W0E0</accession>
<reference evidence="2" key="1">
    <citation type="submission" date="2015-07" db="EMBL/GenBank/DDBJ databases">
        <title>Complete Genome of Thermincola ferriacetica strain Z-0001T.</title>
        <authorList>
            <person name="Lusk B."/>
            <person name="Badalamenti J.P."/>
            <person name="Parameswaran P."/>
            <person name="Bond D.R."/>
            <person name="Torres C.I."/>
        </authorList>
    </citation>
    <scope>NUCLEOTIDE SEQUENCE [LARGE SCALE GENOMIC DNA]</scope>
    <source>
        <strain evidence="2">Z-0001</strain>
    </source>
</reference>